<accession>A0A9X5GR41</accession>
<dbReference type="PIRSF" id="PIRSF018637">
    <property type="entry name" value="TrmK"/>
    <property type="match status" value="1"/>
</dbReference>
<name>A0A9X5GR41_9FIRM</name>
<dbReference type="RefSeq" id="WP_160559917.1">
    <property type="nucleotide sequence ID" value="NZ_QZDT01000013.1"/>
</dbReference>
<dbReference type="Pfam" id="PF12847">
    <property type="entry name" value="Methyltransf_18"/>
    <property type="match status" value="1"/>
</dbReference>
<dbReference type="InterPro" id="IPR006901">
    <property type="entry name" value="TrmK"/>
</dbReference>
<evidence type="ECO:0000313" key="1">
    <source>
        <dbReference type="EMBL" id="NBJ92828.1"/>
    </source>
</evidence>
<dbReference type="OrthoDB" id="5881184at2"/>
<dbReference type="AlphaFoldDB" id="A0A9X5GR41"/>
<dbReference type="InterPro" id="IPR029063">
    <property type="entry name" value="SAM-dependent_MTases_sf"/>
</dbReference>
<protein>
    <submittedName>
        <fullName evidence="1">SAM-dependent methyltransferase</fullName>
    </submittedName>
</protein>
<proteinExistence type="predicted"/>
<keyword evidence="1" id="KW-0808">Transferase</keyword>
<keyword evidence="1" id="KW-0489">Methyltransferase</keyword>
<keyword evidence="2" id="KW-1185">Reference proteome</keyword>
<gene>
    <name evidence="1" type="ORF">D5281_09505</name>
</gene>
<reference evidence="1" key="1">
    <citation type="submission" date="2018-09" db="EMBL/GenBank/DDBJ databases">
        <title>Murine metabolic-syndrome-specific gut microbial biobank.</title>
        <authorList>
            <person name="Liu C."/>
        </authorList>
    </citation>
    <scope>NUCLEOTIDE SEQUENCE</scope>
    <source>
        <strain evidence="1">D42-62</strain>
    </source>
</reference>
<dbReference type="SUPFAM" id="SSF53335">
    <property type="entry name" value="S-adenosyl-L-methionine-dependent methyltransferases"/>
    <property type="match status" value="1"/>
</dbReference>
<dbReference type="EMBL" id="QZDT01000013">
    <property type="protein sequence ID" value="NBJ92828.1"/>
    <property type="molecule type" value="Genomic_DNA"/>
</dbReference>
<dbReference type="PANTHER" id="PTHR38451">
    <property type="entry name" value="TRNA (ADENINE(22)-N(1))-METHYLTRANSFERASE"/>
    <property type="match status" value="1"/>
</dbReference>
<dbReference type="GO" id="GO:0032259">
    <property type="term" value="P:methylation"/>
    <property type="evidence" value="ECO:0007669"/>
    <property type="project" value="UniProtKB-KW"/>
</dbReference>
<dbReference type="Gene3D" id="1.10.287.1890">
    <property type="match status" value="1"/>
</dbReference>
<sequence>MGAAVVLSARLKAVADMVREKNRVVDVGCDHGYVPIYLVQSGISPKVLAMDIKEGPLRRAREHVERAGLEEYIALRRSDGLRAYQTGEADTLICAGMGGRLMRKILEAEPEKTKDFEELILQPQSEILAFRRFLKEKGYSICQEEMVWEDGKFYPMIKAVQGKMCSLPYEEELCCRFGPVLLQKKNPTLIMYLKKEWENCLKLRAELSTAEGSSRAEQRLCELEREMEHLEKAAKICGCVLESGGYGRL</sequence>
<dbReference type="Proteomes" id="UP001154420">
    <property type="component" value="Unassembled WGS sequence"/>
</dbReference>
<dbReference type="PANTHER" id="PTHR38451:SF1">
    <property type="entry name" value="TRNA (ADENINE(22)-N(1))-METHYLTRANSFERASE"/>
    <property type="match status" value="1"/>
</dbReference>
<dbReference type="Gene3D" id="3.40.50.150">
    <property type="entry name" value="Vaccinia Virus protein VP39"/>
    <property type="match status" value="1"/>
</dbReference>
<dbReference type="GO" id="GO:0160105">
    <property type="term" value="F:tRNA (adenine(22)-N1)-methyltransferase activity"/>
    <property type="evidence" value="ECO:0007669"/>
    <property type="project" value="InterPro"/>
</dbReference>
<evidence type="ECO:0000313" key="2">
    <source>
        <dbReference type="Proteomes" id="UP001154420"/>
    </source>
</evidence>
<comment type="caution">
    <text evidence="1">The sequence shown here is derived from an EMBL/GenBank/DDBJ whole genome shotgun (WGS) entry which is preliminary data.</text>
</comment>
<organism evidence="1 2">
    <name type="scientific">Parablautia muri</name>
    <dbReference type="NCBI Taxonomy" id="2320879"/>
    <lineage>
        <taxon>Bacteria</taxon>
        <taxon>Bacillati</taxon>
        <taxon>Bacillota</taxon>
        <taxon>Clostridia</taxon>
        <taxon>Lachnospirales</taxon>
        <taxon>Lachnospiraceae</taxon>
        <taxon>Parablautia</taxon>
    </lineage>
</organism>